<organism evidence="2">
    <name type="scientific">Spodoptera frugiperda</name>
    <name type="common">Fall armyworm</name>
    <dbReference type="NCBI Taxonomy" id="7108"/>
    <lineage>
        <taxon>Eukaryota</taxon>
        <taxon>Metazoa</taxon>
        <taxon>Ecdysozoa</taxon>
        <taxon>Arthropoda</taxon>
        <taxon>Hexapoda</taxon>
        <taxon>Insecta</taxon>
        <taxon>Pterygota</taxon>
        <taxon>Neoptera</taxon>
        <taxon>Endopterygota</taxon>
        <taxon>Lepidoptera</taxon>
        <taxon>Glossata</taxon>
        <taxon>Ditrysia</taxon>
        <taxon>Noctuoidea</taxon>
        <taxon>Noctuidae</taxon>
        <taxon>Amphipyrinae</taxon>
        <taxon>Spodoptera</taxon>
    </lineage>
</organism>
<gene>
    <name evidence="2" type="ORF">SFRICE_002299</name>
</gene>
<reference evidence="2" key="1">
    <citation type="submission" date="2016-07" db="EMBL/GenBank/DDBJ databases">
        <authorList>
            <person name="Bretaudeau A."/>
        </authorList>
    </citation>
    <scope>NUCLEOTIDE SEQUENCE</scope>
    <source>
        <strain evidence="2">Rice</strain>
        <tissue evidence="2">Whole body</tissue>
    </source>
</reference>
<proteinExistence type="predicted"/>
<accession>A0A2H1WRM3</accession>
<dbReference type="AlphaFoldDB" id="A0A2H1WRM3"/>
<dbReference type="EMBL" id="ODYU01010539">
    <property type="protein sequence ID" value="SOQ55720.1"/>
    <property type="molecule type" value="Genomic_DNA"/>
</dbReference>
<evidence type="ECO:0000313" key="2">
    <source>
        <dbReference type="EMBL" id="SOQ55720.1"/>
    </source>
</evidence>
<sequence>MQRKLATFMRKLGSKKFIITYYFGTKIFSYFHKSSSLVLYSQLPKKPSIKNMSTRTTNLMKPSINQDYGGSREKQSPISRSFFSPARPMSPKGRRSPQTTSFY</sequence>
<protein>
    <submittedName>
        <fullName evidence="2">SFRICE_002299</fullName>
    </submittedName>
</protein>
<feature type="region of interest" description="Disordered" evidence="1">
    <location>
        <begin position="50"/>
        <end position="103"/>
    </location>
</feature>
<evidence type="ECO:0000256" key="1">
    <source>
        <dbReference type="SAM" id="MobiDB-lite"/>
    </source>
</evidence>
<name>A0A2H1WRM3_SPOFR</name>
<feature type="compositionally biased region" description="Polar residues" evidence="1">
    <location>
        <begin position="50"/>
        <end position="68"/>
    </location>
</feature>